<dbReference type="RefSeq" id="WP_202634292.1">
    <property type="nucleotide sequence ID" value="NZ_CP010554.1"/>
</dbReference>
<dbReference type="EMBL" id="CP010554">
    <property type="protein sequence ID" value="AJP48388.1"/>
    <property type="molecule type" value="Genomic_DNA"/>
</dbReference>
<proteinExistence type="predicted"/>
<organism evidence="2 3">
    <name type="scientific">Rugosibacter aromaticivorans</name>
    <dbReference type="NCBI Taxonomy" id="1565605"/>
    <lineage>
        <taxon>Bacteria</taxon>
        <taxon>Pseudomonadati</taxon>
        <taxon>Pseudomonadota</taxon>
        <taxon>Betaproteobacteria</taxon>
        <taxon>Nitrosomonadales</taxon>
        <taxon>Sterolibacteriaceae</taxon>
        <taxon>Rugosibacter</taxon>
    </lineage>
</organism>
<keyword evidence="3" id="KW-1185">Reference proteome</keyword>
<dbReference type="STRING" id="1565605.PG1C_07795"/>
<feature type="chain" id="PRO_5002178650" description="Cobalt transporter" evidence="1">
    <location>
        <begin position="25"/>
        <end position="135"/>
    </location>
</feature>
<evidence type="ECO:0000256" key="1">
    <source>
        <dbReference type="SAM" id="SignalP"/>
    </source>
</evidence>
<gene>
    <name evidence="2" type="ORF">PG1C_07795</name>
</gene>
<dbReference type="KEGG" id="rbu:PG1C_07795"/>
<name>A0A0C5J9E9_9PROT</name>
<dbReference type="AlphaFoldDB" id="A0A0C5J9E9"/>
<protein>
    <recommendedName>
        <fullName evidence="4">Cobalt transporter</fullName>
    </recommendedName>
</protein>
<dbReference type="HOGENOM" id="CLU_1884123_0_0_4"/>
<reference evidence="2 3" key="1">
    <citation type="journal article" date="2015" name="Genome Announc.">
        <title>Complete Genome Sequence of a Novel Bacterium within the Family Rhodocyclaceae That Degrades Polycyclic Aromatic Hydrocarbons.</title>
        <authorList>
            <person name="Singleton D.R."/>
            <person name="Dickey A.N."/>
            <person name="Scholl E.H."/>
            <person name="Wright F.A."/>
            <person name="Aitken M.D."/>
        </authorList>
    </citation>
    <scope>NUCLEOTIDE SEQUENCE [LARGE SCALE GENOMIC DNA]</scope>
    <source>
        <strain evidence="3">PG1-Ca6</strain>
    </source>
</reference>
<evidence type="ECO:0008006" key="4">
    <source>
        <dbReference type="Google" id="ProtNLM"/>
    </source>
</evidence>
<keyword evidence="1" id="KW-0732">Signal</keyword>
<dbReference type="Proteomes" id="UP000061603">
    <property type="component" value="Chromosome"/>
</dbReference>
<sequence>MMISFGCLLILGMLLVTLPLQAFAAVSRCACAPHPAGVSMDMDHHLELHGGISAENHLAGEAQHASHGAHHQHKTSCVSVSCVACSFFYASLALTADTATVNPAWVHSVGFAALSLLHSSAFVDLLERPRRGILM</sequence>
<feature type="signal peptide" evidence="1">
    <location>
        <begin position="1"/>
        <end position="24"/>
    </location>
</feature>
<evidence type="ECO:0000313" key="2">
    <source>
        <dbReference type="EMBL" id="AJP48388.1"/>
    </source>
</evidence>
<evidence type="ECO:0000313" key="3">
    <source>
        <dbReference type="Proteomes" id="UP000061603"/>
    </source>
</evidence>
<accession>A0A0C5J9E9</accession>